<reference evidence="2 3" key="1">
    <citation type="submission" date="2018-11" db="EMBL/GenBank/DDBJ databases">
        <authorList>
            <person name="Li F."/>
        </authorList>
    </citation>
    <scope>NUCLEOTIDE SEQUENCE [LARGE SCALE GENOMIC DNA]</scope>
    <source>
        <strain evidence="2 3">YS17T</strain>
    </source>
</reference>
<dbReference type="OrthoDB" id="3749016at2"/>
<dbReference type="RefSeq" id="WP_124236107.1">
    <property type="nucleotide sequence ID" value="NZ_JBHUFI010000003.1"/>
</dbReference>
<evidence type="ECO:0000313" key="2">
    <source>
        <dbReference type="EMBL" id="RQN08650.1"/>
    </source>
</evidence>
<feature type="region of interest" description="Disordered" evidence="1">
    <location>
        <begin position="40"/>
        <end position="64"/>
    </location>
</feature>
<accession>A0A3N6WMW0</accession>
<dbReference type="AlphaFoldDB" id="A0A3N6WMW0"/>
<gene>
    <name evidence="2" type="ORF">EHW97_05190</name>
</gene>
<dbReference type="Proteomes" id="UP000275225">
    <property type="component" value="Unassembled WGS sequence"/>
</dbReference>
<protein>
    <submittedName>
        <fullName evidence="2">Uncharacterized protein</fullName>
    </submittedName>
</protein>
<evidence type="ECO:0000256" key="1">
    <source>
        <dbReference type="SAM" id="MobiDB-lite"/>
    </source>
</evidence>
<evidence type="ECO:0000313" key="3">
    <source>
        <dbReference type="Proteomes" id="UP000275225"/>
    </source>
</evidence>
<name>A0A3N6WMW0_9ACTN</name>
<dbReference type="EMBL" id="RQJX01000005">
    <property type="protein sequence ID" value="RQN08650.1"/>
    <property type="molecule type" value="Genomic_DNA"/>
</dbReference>
<feature type="compositionally biased region" description="Acidic residues" evidence="1">
    <location>
        <begin position="48"/>
        <end position="64"/>
    </location>
</feature>
<keyword evidence="3" id="KW-1185">Reference proteome</keyword>
<organism evidence="2 3">
    <name type="scientific">Aeromicrobium camelliae</name>
    <dbReference type="NCBI Taxonomy" id="1538144"/>
    <lineage>
        <taxon>Bacteria</taxon>
        <taxon>Bacillati</taxon>
        <taxon>Actinomycetota</taxon>
        <taxon>Actinomycetes</taxon>
        <taxon>Propionibacteriales</taxon>
        <taxon>Nocardioidaceae</taxon>
        <taxon>Aeromicrobium</taxon>
    </lineage>
</organism>
<comment type="caution">
    <text evidence="2">The sequence shown here is derived from an EMBL/GenBank/DDBJ whole genome shotgun (WGS) entry which is preliminary data.</text>
</comment>
<feature type="region of interest" description="Disordered" evidence="1">
    <location>
        <begin position="1"/>
        <end position="20"/>
    </location>
</feature>
<proteinExistence type="predicted"/>
<sequence length="64" mass="7042">MSPLHPREEHRSEPLDERLRDNAALDEIELTSRLMIAATGADAPLSQDEVDELLGVDGDDDSVN</sequence>